<name>A0A3E1P1G4_9BACT</name>
<dbReference type="EMBL" id="QTJV01000006">
    <property type="protein sequence ID" value="RFM33984.1"/>
    <property type="molecule type" value="Genomic_DNA"/>
</dbReference>
<keyword evidence="2" id="KW-1185">Reference proteome</keyword>
<gene>
    <name evidence="1" type="ORF">DXN04_18730</name>
</gene>
<evidence type="ECO:0000313" key="2">
    <source>
        <dbReference type="Proteomes" id="UP000261174"/>
    </source>
</evidence>
<sequence length="77" mass="9486">MRRKLVRHYQQLRLGEEEINADMVKQAFFNKDKPVDQLLLMWLINHHEKLLHYREILTIIHKKTVRHQRFASQKVNI</sequence>
<organism evidence="1 2">
    <name type="scientific">Chitinophaga silvisoli</name>
    <dbReference type="NCBI Taxonomy" id="2291814"/>
    <lineage>
        <taxon>Bacteria</taxon>
        <taxon>Pseudomonadati</taxon>
        <taxon>Bacteroidota</taxon>
        <taxon>Chitinophagia</taxon>
        <taxon>Chitinophagales</taxon>
        <taxon>Chitinophagaceae</taxon>
        <taxon>Chitinophaga</taxon>
    </lineage>
</organism>
<dbReference type="AlphaFoldDB" id="A0A3E1P1G4"/>
<protein>
    <submittedName>
        <fullName evidence="1">Uncharacterized protein</fullName>
    </submittedName>
</protein>
<reference evidence="1 2" key="1">
    <citation type="submission" date="2018-08" db="EMBL/GenBank/DDBJ databases">
        <title>Chitinophaga sp. K20C18050901, a novel bacterium isolated from forest soil.</title>
        <authorList>
            <person name="Wang C."/>
        </authorList>
    </citation>
    <scope>NUCLEOTIDE SEQUENCE [LARGE SCALE GENOMIC DNA]</scope>
    <source>
        <strain evidence="1 2">K20C18050901</strain>
    </source>
</reference>
<proteinExistence type="predicted"/>
<dbReference type="Proteomes" id="UP000261174">
    <property type="component" value="Unassembled WGS sequence"/>
</dbReference>
<accession>A0A3E1P1G4</accession>
<evidence type="ECO:0000313" key="1">
    <source>
        <dbReference type="EMBL" id="RFM33984.1"/>
    </source>
</evidence>
<comment type="caution">
    <text evidence="1">The sequence shown here is derived from an EMBL/GenBank/DDBJ whole genome shotgun (WGS) entry which is preliminary data.</text>
</comment>